<keyword evidence="16" id="KW-1185">Reference proteome</keyword>
<evidence type="ECO:0000256" key="14">
    <source>
        <dbReference type="ARBA" id="ARBA00033401"/>
    </source>
</evidence>
<sequence length="113" mass="12482">MARRDIVTFLQSVRAGLLNIKNPDNYLRFQVENEIAPRTQPAPNLPDGPSHKLSVNYYLGRDARRLVAPPEEIMSGGRKLLTDALGEAGTKVPGRKAITPGNLYKPTSVQLPY</sequence>
<evidence type="ECO:0000256" key="2">
    <source>
        <dbReference type="ARBA" id="ARBA00004443"/>
    </source>
</evidence>
<comment type="function">
    <text evidence="1">Accessory subunit of the mitochondrial membrane respiratory chain NADH dehydrogenase (Complex I), that is believed not to be involved in catalysis. Complex I functions in the transfer of electrons from NADH to the respiratory chain. The immediate electron acceptor for the enzyme is believed to be ubiquinone.</text>
</comment>
<dbReference type="Pfam" id="PF07347">
    <property type="entry name" value="CI-B14_5a"/>
    <property type="match status" value="1"/>
</dbReference>
<evidence type="ECO:0000256" key="9">
    <source>
        <dbReference type="ARBA" id="ARBA00022982"/>
    </source>
</evidence>
<dbReference type="KEGG" id="cvn:111121844"/>
<evidence type="ECO:0000256" key="4">
    <source>
        <dbReference type="ARBA" id="ARBA00011533"/>
    </source>
</evidence>
<comment type="subunit">
    <text evidence="4">Complex I is composed of 45 different subunits.</text>
</comment>
<keyword evidence="12" id="KW-0472">Membrane</keyword>
<evidence type="ECO:0000256" key="8">
    <source>
        <dbReference type="ARBA" id="ARBA00022792"/>
    </source>
</evidence>
<dbReference type="AlphaFoldDB" id="A0A8B8CTG2"/>
<dbReference type="GeneID" id="111121844"/>
<evidence type="ECO:0000256" key="3">
    <source>
        <dbReference type="ARBA" id="ARBA00005482"/>
    </source>
</evidence>
<dbReference type="OrthoDB" id="10063829at2759"/>
<keyword evidence="8" id="KW-0999">Mitochondrion inner membrane</keyword>
<keyword evidence="6" id="KW-0813">Transport</keyword>
<comment type="subcellular location">
    <subcellularLocation>
        <location evidence="2">Mitochondrion inner membrane</location>
        <topology evidence="2">Peripheral membrane protein</topology>
        <orientation evidence="2">Matrix side</orientation>
    </subcellularLocation>
</comment>
<keyword evidence="9" id="KW-0249">Electron transport</keyword>
<evidence type="ECO:0000256" key="6">
    <source>
        <dbReference type="ARBA" id="ARBA00022448"/>
    </source>
</evidence>
<dbReference type="RefSeq" id="XP_022319005.1">
    <property type="nucleotide sequence ID" value="XM_022463297.1"/>
</dbReference>
<evidence type="ECO:0000256" key="7">
    <source>
        <dbReference type="ARBA" id="ARBA00022660"/>
    </source>
</evidence>
<dbReference type="GO" id="GO:0006120">
    <property type="term" value="P:mitochondrial electron transport, NADH to ubiquinone"/>
    <property type="evidence" value="ECO:0007669"/>
    <property type="project" value="TreeGrafter"/>
</dbReference>
<dbReference type="GO" id="GO:0005743">
    <property type="term" value="C:mitochondrial inner membrane"/>
    <property type="evidence" value="ECO:0007669"/>
    <property type="project" value="UniProtKB-SubCell"/>
</dbReference>
<evidence type="ECO:0000256" key="11">
    <source>
        <dbReference type="ARBA" id="ARBA00023128"/>
    </source>
</evidence>
<organism evidence="16 17">
    <name type="scientific">Crassostrea virginica</name>
    <name type="common">Eastern oyster</name>
    <dbReference type="NCBI Taxonomy" id="6565"/>
    <lineage>
        <taxon>Eukaryota</taxon>
        <taxon>Metazoa</taxon>
        <taxon>Spiralia</taxon>
        <taxon>Lophotrochozoa</taxon>
        <taxon>Mollusca</taxon>
        <taxon>Bivalvia</taxon>
        <taxon>Autobranchia</taxon>
        <taxon>Pteriomorphia</taxon>
        <taxon>Ostreida</taxon>
        <taxon>Ostreoidea</taxon>
        <taxon>Ostreidae</taxon>
        <taxon>Crassostrea</taxon>
    </lineage>
</organism>
<protein>
    <recommendedName>
        <fullName evidence="5">NADH dehydrogenase [ubiquinone] 1 alpha subcomplex subunit 7</fullName>
    </recommendedName>
    <alternativeName>
        <fullName evidence="14">Complex I-B14.5a</fullName>
    </alternativeName>
    <alternativeName>
        <fullName evidence="13">NADH-ubiquinone oxidoreductase subunit B14.5a</fullName>
    </alternativeName>
</protein>
<evidence type="ECO:0000313" key="16">
    <source>
        <dbReference type="Proteomes" id="UP000694844"/>
    </source>
</evidence>
<dbReference type="Proteomes" id="UP000694844">
    <property type="component" value="Chromosome 2"/>
</dbReference>
<keyword evidence="7" id="KW-0679">Respiratory chain</keyword>
<evidence type="ECO:0000256" key="1">
    <source>
        <dbReference type="ARBA" id="ARBA00003195"/>
    </source>
</evidence>
<comment type="similarity">
    <text evidence="3">Belongs to the complex I NDUFA7 subunit family.</text>
</comment>
<keyword evidence="10" id="KW-0007">Acetylation</keyword>
<evidence type="ECO:0000256" key="13">
    <source>
        <dbReference type="ARBA" id="ARBA00030360"/>
    </source>
</evidence>
<dbReference type="PANTHER" id="PTHR12485">
    <property type="entry name" value="NADH-UBIQUINONE OXIDOREDUCTASE SUBUNIT B"/>
    <property type="match status" value="1"/>
</dbReference>
<proteinExistence type="inferred from homology"/>
<evidence type="ECO:0000256" key="5">
    <source>
        <dbReference type="ARBA" id="ARBA00016383"/>
    </source>
</evidence>
<gene>
    <name evidence="17" type="primary">LOC111121844</name>
</gene>
<evidence type="ECO:0000256" key="10">
    <source>
        <dbReference type="ARBA" id="ARBA00022990"/>
    </source>
</evidence>
<name>A0A8B8CTG2_CRAVI</name>
<dbReference type="InterPro" id="IPR009947">
    <property type="entry name" value="NDUA7"/>
</dbReference>
<reference evidence="17" key="1">
    <citation type="submission" date="2025-08" db="UniProtKB">
        <authorList>
            <consortium name="RefSeq"/>
        </authorList>
    </citation>
    <scope>IDENTIFICATION</scope>
    <source>
        <tissue evidence="17">Whole sample</tissue>
    </source>
</reference>
<accession>A0A8B8CTG2</accession>
<evidence type="ECO:0000256" key="15">
    <source>
        <dbReference type="SAM" id="MobiDB-lite"/>
    </source>
</evidence>
<evidence type="ECO:0000313" key="17">
    <source>
        <dbReference type="RefSeq" id="XP_022319005.1"/>
    </source>
</evidence>
<evidence type="ECO:0000256" key="12">
    <source>
        <dbReference type="ARBA" id="ARBA00023136"/>
    </source>
</evidence>
<dbReference type="PANTHER" id="PTHR12485:SF1">
    <property type="entry name" value="NADH DEHYDROGENASE [UBIQUINONE] 1 ALPHA SUBCOMPLEX SUBUNIT 7"/>
    <property type="match status" value="1"/>
</dbReference>
<feature type="region of interest" description="Disordered" evidence="15">
    <location>
        <begin position="91"/>
        <end position="113"/>
    </location>
</feature>
<keyword evidence="11" id="KW-0496">Mitochondrion</keyword>